<evidence type="ECO:0000256" key="2">
    <source>
        <dbReference type="SAM" id="SignalP"/>
    </source>
</evidence>
<organism evidence="3 4">
    <name type="scientific">Phormidium tenue NIES-30</name>
    <dbReference type="NCBI Taxonomy" id="549789"/>
    <lineage>
        <taxon>Bacteria</taxon>
        <taxon>Bacillati</taxon>
        <taxon>Cyanobacteriota</taxon>
        <taxon>Cyanophyceae</taxon>
        <taxon>Oscillatoriophycideae</taxon>
        <taxon>Oscillatoriales</taxon>
        <taxon>Oscillatoriaceae</taxon>
        <taxon>Phormidium</taxon>
    </lineage>
</organism>
<evidence type="ECO:0000313" key="3">
    <source>
        <dbReference type="EMBL" id="OKH46829.1"/>
    </source>
</evidence>
<comment type="caution">
    <text evidence="3">The sequence shown here is derived from an EMBL/GenBank/DDBJ whole genome shotgun (WGS) entry which is preliminary data.</text>
</comment>
<accession>A0A1U7J3B4</accession>
<dbReference type="AlphaFoldDB" id="A0A1U7J3B4"/>
<dbReference type="PROSITE" id="PS51257">
    <property type="entry name" value="PROKAR_LIPOPROTEIN"/>
    <property type="match status" value="1"/>
</dbReference>
<dbReference type="STRING" id="549789.NIES30_15080"/>
<dbReference type="Proteomes" id="UP000185557">
    <property type="component" value="Unassembled WGS sequence"/>
</dbReference>
<keyword evidence="2" id="KW-0732">Signal</keyword>
<dbReference type="EMBL" id="MRCG01000011">
    <property type="protein sequence ID" value="OKH46829.1"/>
    <property type="molecule type" value="Genomic_DNA"/>
</dbReference>
<dbReference type="OrthoDB" id="490493at2"/>
<dbReference type="RefSeq" id="WP_073609255.1">
    <property type="nucleotide sequence ID" value="NZ_MRCG01000011.1"/>
</dbReference>
<proteinExistence type="predicted"/>
<feature type="chain" id="PRO_5012549948" evidence="2">
    <location>
        <begin position="28"/>
        <end position="141"/>
    </location>
</feature>
<reference evidence="3 4" key="1">
    <citation type="submission" date="2016-11" db="EMBL/GenBank/DDBJ databases">
        <title>Draft Genome Sequences of Nine Cyanobacterial Strains from Diverse Habitats.</title>
        <authorList>
            <person name="Zhu T."/>
            <person name="Hou S."/>
            <person name="Lu X."/>
            <person name="Hess W.R."/>
        </authorList>
    </citation>
    <scope>NUCLEOTIDE SEQUENCE [LARGE SCALE GENOMIC DNA]</scope>
    <source>
        <strain evidence="3 4">NIES-30</strain>
    </source>
</reference>
<evidence type="ECO:0000313" key="4">
    <source>
        <dbReference type="Proteomes" id="UP000185557"/>
    </source>
</evidence>
<protein>
    <submittedName>
        <fullName evidence="3">Uncharacterized protein</fullName>
    </submittedName>
</protein>
<name>A0A1U7J3B4_9CYAN</name>
<keyword evidence="4" id="KW-1185">Reference proteome</keyword>
<sequence>MNFLKSIRLGVIALCLGVILLTTSACGSATQTSTAPRLSPGTAYSQLERGDTASGESYGRWVMQTAKGLVSDAFVRDNNKLGVVISPDVQPREVKTLAQSLVQGFHKKFPNRDVSVLVYAPDKELILTAKYDDTTRQVEYQ</sequence>
<evidence type="ECO:0000256" key="1">
    <source>
        <dbReference type="SAM" id="MobiDB-lite"/>
    </source>
</evidence>
<feature type="region of interest" description="Disordered" evidence="1">
    <location>
        <begin position="30"/>
        <end position="53"/>
    </location>
</feature>
<feature type="signal peptide" evidence="2">
    <location>
        <begin position="1"/>
        <end position="27"/>
    </location>
</feature>
<gene>
    <name evidence="3" type="ORF">NIES30_15080</name>
</gene>